<keyword evidence="7" id="KW-0547">Nucleotide-binding</keyword>
<evidence type="ECO:0000313" key="17">
    <source>
        <dbReference type="EMBL" id="WZN65507.1"/>
    </source>
</evidence>
<gene>
    <name evidence="17" type="ORF">HKI87_12g70660</name>
</gene>
<evidence type="ECO:0000256" key="2">
    <source>
        <dbReference type="ARBA" id="ARBA00022448"/>
    </source>
</evidence>
<keyword evidence="4" id="KW-0934">Plastid</keyword>
<evidence type="ECO:0000256" key="14">
    <source>
        <dbReference type="ARBA" id="ARBA00023136"/>
    </source>
</evidence>
<evidence type="ECO:0000256" key="5">
    <source>
        <dbReference type="ARBA" id="ARBA00022692"/>
    </source>
</evidence>
<dbReference type="GO" id="GO:0046872">
    <property type="term" value="F:metal ion binding"/>
    <property type="evidence" value="ECO:0007669"/>
    <property type="project" value="UniProtKB-KW"/>
</dbReference>
<dbReference type="InterPro" id="IPR027417">
    <property type="entry name" value="P-loop_NTPase"/>
</dbReference>
<evidence type="ECO:0000256" key="11">
    <source>
        <dbReference type="ARBA" id="ARBA00022927"/>
    </source>
</evidence>
<reference evidence="17 18" key="1">
    <citation type="submission" date="2024-03" db="EMBL/GenBank/DDBJ databases">
        <title>Complete genome sequence of the green alga Chloropicon roscoffensis RCC1871.</title>
        <authorList>
            <person name="Lemieux C."/>
            <person name="Pombert J.-F."/>
            <person name="Otis C."/>
            <person name="Turmel M."/>
        </authorList>
    </citation>
    <scope>NUCLEOTIDE SEQUENCE [LARGE SCALE GENOMIC DNA]</scope>
    <source>
        <strain evidence="17 18">RCC1871</strain>
    </source>
</reference>
<organism evidence="17 18">
    <name type="scientific">Chloropicon roscoffensis</name>
    <dbReference type="NCBI Taxonomy" id="1461544"/>
    <lineage>
        <taxon>Eukaryota</taxon>
        <taxon>Viridiplantae</taxon>
        <taxon>Chlorophyta</taxon>
        <taxon>Chloropicophyceae</taxon>
        <taxon>Chloropicales</taxon>
        <taxon>Chloropicaceae</taxon>
        <taxon>Chloropicon</taxon>
    </lineage>
</organism>
<keyword evidence="17" id="KW-0946">Virion</keyword>
<evidence type="ECO:0000256" key="3">
    <source>
        <dbReference type="ARBA" id="ARBA00022528"/>
    </source>
</evidence>
<evidence type="ECO:0000259" key="16">
    <source>
        <dbReference type="PROSITE" id="PS51720"/>
    </source>
</evidence>
<evidence type="ECO:0000256" key="8">
    <source>
        <dbReference type="ARBA" id="ARBA00022801"/>
    </source>
</evidence>
<evidence type="ECO:0000256" key="9">
    <source>
        <dbReference type="ARBA" id="ARBA00022805"/>
    </source>
</evidence>
<name>A0AAX4PHU4_9CHLO</name>
<dbReference type="AlphaFoldDB" id="A0AAX4PHU4"/>
<dbReference type="PANTHER" id="PTHR10903:SF135">
    <property type="entry name" value="TRANSLOCASE OF CHLOROPLAST 120, CHLOROPLASTIC-RELATED"/>
    <property type="match status" value="1"/>
</dbReference>
<keyword evidence="2" id="KW-0813">Transport</keyword>
<keyword evidence="17" id="KW-0261">Viral envelope protein</keyword>
<dbReference type="Proteomes" id="UP001472866">
    <property type="component" value="Chromosome 12"/>
</dbReference>
<accession>A0AAX4PHU4</accession>
<evidence type="ECO:0000256" key="13">
    <source>
        <dbReference type="ARBA" id="ARBA00023134"/>
    </source>
</evidence>
<dbReference type="Pfam" id="PF04548">
    <property type="entry name" value="AIG1"/>
    <property type="match status" value="1"/>
</dbReference>
<dbReference type="EMBL" id="CP151512">
    <property type="protein sequence ID" value="WZN65507.1"/>
    <property type="molecule type" value="Genomic_DNA"/>
</dbReference>
<evidence type="ECO:0000256" key="12">
    <source>
        <dbReference type="ARBA" id="ARBA00022989"/>
    </source>
</evidence>
<keyword evidence="11" id="KW-0653">Protein transport</keyword>
<dbReference type="GO" id="GO:0016787">
    <property type="term" value="F:hydrolase activity"/>
    <property type="evidence" value="ECO:0007669"/>
    <property type="project" value="UniProtKB-KW"/>
</dbReference>
<dbReference type="PROSITE" id="PS51720">
    <property type="entry name" value="G_AIG1"/>
    <property type="match status" value="1"/>
</dbReference>
<keyword evidence="13" id="KW-0342">GTP-binding</keyword>
<evidence type="ECO:0000313" key="18">
    <source>
        <dbReference type="Proteomes" id="UP001472866"/>
    </source>
</evidence>
<dbReference type="GO" id="GO:0005525">
    <property type="term" value="F:GTP binding"/>
    <property type="evidence" value="ECO:0007669"/>
    <property type="project" value="UniProtKB-KW"/>
</dbReference>
<dbReference type="Gene3D" id="3.40.50.300">
    <property type="entry name" value="P-loop containing nucleotide triphosphate hydrolases"/>
    <property type="match status" value="1"/>
</dbReference>
<dbReference type="GO" id="GO:0009707">
    <property type="term" value="C:chloroplast outer membrane"/>
    <property type="evidence" value="ECO:0007669"/>
    <property type="project" value="UniProtKB-SubCell"/>
</dbReference>
<evidence type="ECO:0000256" key="7">
    <source>
        <dbReference type="ARBA" id="ARBA00022741"/>
    </source>
</evidence>
<dbReference type="PANTHER" id="PTHR10903">
    <property type="entry name" value="GTPASE, IMAP FAMILY MEMBER-RELATED"/>
    <property type="match status" value="1"/>
</dbReference>
<keyword evidence="10" id="KW-0460">Magnesium</keyword>
<dbReference type="GO" id="GO:0015031">
    <property type="term" value="P:protein transport"/>
    <property type="evidence" value="ECO:0007669"/>
    <property type="project" value="UniProtKB-KW"/>
</dbReference>
<comment type="subcellular location">
    <subcellularLocation>
        <location evidence="15">Plastid</location>
        <location evidence="15">Chloroplast outer membrane</location>
        <topology evidence="15">Single-pass membrane protein</topology>
    </subcellularLocation>
</comment>
<protein>
    <submittedName>
        <fullName evidence="17">Chloroplast outer envelope protein</fullName>
    </submittedName>
</protein>
<keyword evidence="14" id="KW-0472">Membrane</keyword>
<keyword evidence="6" id="KW-0479">Metal-binding</keyword>
<keyword evidence="9" id="KW-1002">Plastid outer membrane</keyword>
<keyword evidence="8" id="KW-0378">Hydrolase</keyword>
<evidence type="ECO:0000256" key="10">
    <source>
        <dbReference type="ARBA" id="ARBA00022842"/>
    </source>
</evidence>
<dbReference type="InterPro" id="IPR045058">
    <property type="entry name" value="GIMA/IAN/Toc"/>
</dbReference>
<proteinExistence type="predicted"/>
<comment type="cofactor">
    <cofactor evidence="1">
        <name>Mg(2+)</name>
        <dbReference type="ChEBI" id="CHEBI:18420"/>
    </cofactor>
</comment>
<dbReference type="InterPro" id="IPR006703">
    <property type="entry name" value="G_AIG1"/>
</dbReference>
<evidence type="ECO:0000256" key="4">
    <source>
        <dbReference type="ARBA" id="ARBA00022640"/>
    </source>
</evidence>
<keyword evidence="5" id="KW-0812">Transmembrane</keyword>
<sequence length="388" mass="42993">MGRGAQGEQDEEWVEEEGMEIEAEIEEGEGASVSGPLGLQFTGTTSLDVDQDASEWTNFKHFPVATQGVFRACFNKLAQQGRPEFTILLLGKNGVGKSSTVNHLIGERKQKVNPYGVSTIDKPTVITRSVPLPEPVTADVLGDPINLYPDFHLTLIDTPGLVIGDRIHEATLNTVAEIAKVEPIDAVLFVDRLDVYEVSALDREVFEAVSRVLGAEIWGNTVLCLTHGELEPAKGQTYADAVSARAEGIQGAIARYSGGTRPEFAVIENSSKCARNWSSERILPDGTVALPNLIQRVTEVGLGSQPYEYDSRGKSPDSRNKWMVPLVFAAQVLLKKFLFDKAVRQWDTYHGDEWGPKEQEFKDDKYIAKMKEAKREYIRRQKAKQEAK</sequence>
<feature type="domain" description="AIG1-type G" evidence="16">
    <location>
        <begin position="82"/>
        <end position="316"/>
    </location>
</feature>
<evidence type="ECO:0000256" key="1">
    <source>
        <dbReference type="ARBA" id="ARBA00001946"/>
    </source>
</evidence>
<dbReference type="SUPFAM" id="SSF52540">
    <property type="entry name" value="P-loop containing nucleoside triphosphate hydrolases"/>
    <property type="match status" value="1"/>
</dbReference>
<keyword evidence="3" id="KW-0150">Chloroplast</keyword>
<keyword evidence="18" id="KW-1185">Reference proteome</keyword>
<evidence type="ECO:0000256" key="6">
    <source>
        <dbReference type="ARBA" id="ARBA00022723"/>
    </source>
</evidence>
<evidence type="ECO:0000256" key="15">
    <source>
        <dbReference type="ARBA" id="ARBA00023766"/>
    </source>
</evidence>
<keyword evidence="12" id="KW-1133">Transmembrane helix</keyword>